<keyword evidence="1" id="KW-0812">Transmembrane</keyword>
<gene>
    <name evidence="2" type="ORF">SAMN05421640_3800</name>
</gene>
<dbReference type="AlphaFoldDB" id="A0A239MCC1"/>
<evidence type="ECO:0000313" key="3">
    <source>
        <dbReference type="Proteomes" id="UP000198393"/>
    </source>
</evidence>
<keyword evidence="3" id="KW-1185">Reference proteome</keyword>
<organism evidence="2 3">
    <name type="scientific">Ekhidna lutea</name>
    <dbReference type="NCBI Taxonomy" id="447679"/>
    <lineage>
        <taxon>Bacteria</taxon>
        <taxon>Pseudomonadati</taxon>
        <taxon>Bacteroidota</taxon>
        <taxon>Cytophagia</taxon>
        <taxon>Cytophagales</taxon>
        <taxon>Reichenbachiellaceae</taxon>
        <taxon>Ekhidna</taxon>
    </lineage>
</organism>
<dbReference type="Proteomes" id="UP000198393">
    <property type="component" value="Unassembled WGS sequence"/>
</dbReference>
<dbReference type="EMBL" id="FZPD01000009">
    <property type="protein sequence ID" value="SNT40366.1"/>
    <property type="molecule type" value="Genomic_DNA"/>
</dbReference>
<feature type="transmembrane region" description="Helical" evidence="1">
    <location>
        <begin position="7"/>
        <end position="23"/>
    </location>
</feature>
<sequence length="236" mass="27570">MKYVFEGLIIIGIVALIVTIIKYPKDVGRGILGMLLLPFERMWGIIRFFLLPLELIILYLEKKFEVNYLTKYIDREPSTTKKKTKERKQINFQNFRKYIIVNSTSEQIESELNEADECCPEVNLEDHSIARTDSYSVIEIPRTGFYGYNFMIQWLTNNFTKNQIVGLASNGRTRFLTISNTEGDNDMIGRTNTGKKFWVSLYDDLDNKQFLRINQELELNSELTTESLEKMVKNAM</sequence>
<protein>
    <submittedName>
        <fullName evidence="2">Uncharacterized protein</fullName>
    </submittedName>
</protein>
<feature type="transmembrane region" description="Helical" evidence="1">
    <location>
        <begin position="43"/>
        <end position="60"/>
    </location>
</feature>
<dbReference type="OrthoDB" id="979656at2"/>
<proteinExistence type="predicted"/>
<keyword evidence="1" id="KW-1133">Transmembrane helix</keyword>
<dbReference type="RefSeq" id="WP_144017494.1">
    <property type="nucleotide sequence ID" value="NZ_FZPD01000009.1"/>
</dbReference>
<accession>A0A239MCC1</accession>
<reference evidence="2 3" key="1">
    <citation type="submission" date="2017-06" db="EMBL/GenBank/DDBJ databases">
        <authorList>
            <person name="Kim H.J."/>
            <person name="Triplett B.A."/>
        </authorList>
    </citation>
    <scope>NUCLEOTIDE SEQUENCE [LARGE SCALE GENOMIC DNA]</scope>
    <source>
        <strain evidence="2 3">DSM 19307</strain>
    </source>
</reference>
<keyword evidence="1" id="KW-0472">Membrane</keyword>
<evidence type="ECO:0000256" key="1">
    <source>
        <dbReference type="SAM" id="Phobius"/>
    </source>
</evidence>
<evidence type="ECO:0000313" key="2">
    <source>
        <dbReference type="EMBL" id="SNT40366.1"/>
    </source>
</evidence>
<name>A0A239MCC1_EKHLU</name>